<dbReference type="CDD" id="cd08492">
    <property type="entry name" value="PBP2_NikA_DppA_OppA_like_15"/>
    <property type="match status" value="1"/>
</dbReference>
<evidence type="ECO:0000256" key="1">
    <source>
        <dbReference type="SAM" id="SignalP"/>
    </source>
</evidence>
<reference evidence="3 4" key="1">
    <citation type="submission" date="2016-04" db="EMBL/GenBank/DDBJ databases">
        <title>Complete genome sequence of Bacillus oceanisediminis strain 2691.</title>
        <authorList>
            <person name="Jeong H."/>
            <person name="Kim H.J."/>
            <person name="Lee D.-W."/>
        </authorList>
    </citation>
    <scope>NUCLEOTIDE SEQUENCE [LARGE SCALE GENOMIC DNA]</scope>
    <source>
        <strain evidence="3 4">2691</strain>
    </source>
</reference>
<name>A0A160MCG2_9BACI</name>
<dbReference type="Proteomes" id="UP000077856">
    <property type="component" value="Chromosome"/>
</dbReference>
<dbReference type="Gene3D" id="3.90.76.10">
    <property type="entry name" value="Dipeptide-binding Protein, Domain 1"/>
    <property type="match status" value="1"/>
</dbReference>
<dbReference type="PANTHER" id="PTHR30290">
    <property type="entry name" value="PERIPLASMIC BINDING COMPONENT OF ABC TRANSPORTER"/>
    <property type="match status" value="1"/>
</dbReference>
<dbReference type="Gene3D" id="3.40.190.10">
    <property type="entry name" value="Periplasmic binding protein-like II"/>
    <property type="match status" value="1"/>
</dbReference>
<dbReference type="PROSITE" id="PS51257">
    <property type="entry name" value="PROKAR_LIPOPROTEIN"/>
    <property type="match status" value="1"/>
</dbReference>
<dbReference type="InterPro" id="IPR000914">
    <property type="entry name" value="SBP_5_dom"/>
</dbReference>
<dbReference type="GO" id="GO:0015833">
    <property type="term" value="P:peptide transport"/>
    <property type="evidence" value="ECO:0007669"/>
    <property type="project" value="TreeGrafter"/>
</dbReference>
<dbReference type="Pfam" id="PF00496">
    <property type="entry name" value="SBP_bac_5"/>
    <property type="match status" value="1"/>
</dbReference>
<keyword evidence="1" id="KW-0732">Signal</keyword>
<dbReference type="Gene3D" id="3.10.105.10">
    <property type="entry name" value="Dipeptide-binding Protein, Domain 3"/>
    <property type="match status" value="1"/>
</dbReference>
<dbReference type="AlphaFoldDB" id="A0A160MCG2"/>
<dbReference type="GO" id="GO:0043190">
    <property type="term" value="C:ATP-binding cassette (ABC) transporter complex"/>
    <property type="evidence" value="ECO:0007669"/>
    <property type="project" value="InterPro"/>
</dbReference>
<accession>A0A160MCG2</accession>
<dbReference type="PIRSF" id="PIRSF002741">
    <property type="entry name" value="MppA"/>
    <property type="match status" value="1"/>
</dbReference>
<dbReference type="RefSeq" id="WP_019382227.1">
    <property type="nucleotide sequence ID" value="NZ_CP015506.1"/>
</dbReference>
<feature type="chain" id="PRO_5039573330" evidence="1">
    <location>
        <begin position="18"/>
        <end position="532"/>
    </location>
</feature>
<dbReference type="eggNOG" id="COG0747">
    <property type="taxonomic scope" value="Bacteria"/>
</dbReference>
<evidence type="ECO:0000313" key="4">
    <source>
        <dbReference type="Proteomes" id="UP000077856"/>
    </source>
</evidence>
<dbReference type="STRING" id="1196031.A361_16120"/>
<evidence type="ECO:0000259" key="2">
    <source>
        <dbReference type="Pfam" id="PF00496"/>
    </source>
</evidence>
<dbReference type="EMBL" id="CP015506">
    <property type="protein sequence ID" value="AND40612.1"/>
    <property type="molecule type" value="Genomic_DNA"/>
</dbReference>
<dbReference type="SUPFAM" id="SSF53850">
    <property type="entry name" value="Periplasmic binding protein-like II"/>
    <property type="match status" value="1"/>
</dbReference>
<dbReference type="KEGG" id="bon:A361_16120"/>
<gene>
    <name evidence="3" type="ORF">A361_16120</name>
</gene>
<proteinExistence type="predicted"/>
<feature type="signal peptide" evidence="1">
    <location>
        <begin position="1"/>
        <end position="17"/>
    </location>
</feature>
<evidence type="ECO:0000313" key="3">
    <source>
        <dbReference type="EMBL" id="AND40612.1"/>
    </source>
</evidence>
<protein>
    <submittedName>
        <fullName evidence="3">Peptide ABC transporter substrate-binding protein</fullName>
    </submittedName>
</protein>
<dbReference type="InterPro" id="IPR030678">
    <property type="entry name" value="Peptide/Ni-bd"/>
</dbReference>
<dbReference type="InterPro" id="IPR039424">
    <property type="entry name" value="SBP_5"/>
</dbReference>
<dbReference type="GO" id="GO:0042597">
    <property type="term" value="C:periplasmic space"/>
    <property type="evidence" value="ECO:0007669"/>
    <property type="project" value="UniProtKB-ARBA"/>
</dbReference>
<feature type="domain" description="Solute-binding protein family 5" evidence="2">
    <location>
        <begin position="83"/>
        <end position="451"/>
    </location>
</feature>
<sequence length="532" mass="59749">MKKKVLNMLSITLISFAVILTGCNPASEKTAGSDTTGSAPRDTLVISSVREPDSIDVHKTTWVDDTNAHIYDTLLKRDLDGNLVPGLAEKYEVSDDGKVWTIVLNKTAKFHSGEPVTAEAVKKTFERFLQHSAVKFIAGPLDKIDAVDEQTLKIYFTEPFAPFASGLTTAYLAPMDPKALDEYGDDFGEQPAAAGLFKFGEHKRGSSITYMKNGDYSWGPSFVDNKGEPAYDKFEFRFITDDDTRVLEFKKGTTQIMTKVPPNYIQDLKETEGVELNSMYEQGITYLGFNNKKPIFQDKRVRQAIALGIDREPIVEFALEGYAKPLFGPLPHTIPGYSEKVEAEAKQKYSQNIDKAKSLLAEAGWNDTDGDGIVDKDGKPFSFELWLSDEPVMQRVVQIIQGQLKEIGIDVKISVQEAASIAANTPKGLHDAILNMYGWSDPDILYMLMTKGNSTRLHYESDQLQEMLTKGRQTMNPEERMKIYEEAQQFIVEESPWVPLFVRESITAYRDIDGFKQNPYSQNIIFNDITPK</sequence>
<organism evidence="3 4">
    <name type="scientific">Cytobacillus oceanisediminis 2691</name>
    <dbReference type="NCBI Taxonomy" id="1196031"/>
    <lineage>
        <taxon>Bacteria</taxon>
        <taxon>Bacillati</taxon>
        <taxon>Bacillota</taxon>
        <taxon>Bacilli</taxon>
        <taxon>Bacillales</taxon>
        <taxon>Bacillaceae</taxon>
        <taxon>Cytobacillus</taxon>
    </lineage>
</organism>
<dbReference type="GO" id="GO:1904680">
    <property type="term" value="F:peptide transmembrane transporter activity"/>
    <property type="evidence" value="ECO:0007669"/>
    <property type="project" value="TreeGrafter"/>
</dbReference>